<proteinExistence type="predicted"/>
<dbReference type="EMBL" id="MN095771">
    <property type="protein sequence ID" value="QFR56171.1"/>
    <property type="molecule type" value="Genomic_DNA"/>
</dbReference>
<sequence length="112" mass="12608">MKQVQNNIDILTYVARVVHEKHMDNALYQANPDWVSIGVDIESAVGVAFTTLADGFHGWSARTVIMPDYLTVIGTYTITYFDGSKRILDIVSTRLPDGFWSHKSNVNSEMEL</sequence>
<accession>A0A5P8PHK6</accession>
<dbReference type="Proteomes" id="UP000326777">
    <property type="component" value="Genome"/>
</dbReference>
<evidence type="ECO:0000313" key="2">
    <source>
        <dbReference type="Proteomes" id="UP000326777"/>
    </source>
</evidence>
<protein>
    <submittedName>
        <fullName evidence="1">Uncharacterized protein</fullName>
    </submittedName>
</protein>
<keyword evidence="2" id="KW-1185">Reference proteome</keyword>
<reference evidence="2" key="1">
    <citation type="submission" date="2019-06" db="EMBL/GenBank/DDBJ databases">
        <title>Complete genome sequence of Serratia marcescens phage Muldoon.</title>
        <authorList>
            <person name="Campbell S."/>
            <person name="Atkinson C."/>
            <person name="Moreland R."/>
            <person name="Liu M."/>
            <person name="Ramsey J."/>
            <person name="Leavitt J."/>
        </authorList>
    </citation>
    <scope>NUCLEOTIDE SEQUENCE [LARGE SCALE GENOMIC DNA]</scope>
</reference>
<organism evidence="1 2">
    <name type="scientific">Serratia phage Muldoon</name>
    <dbReference type="NCBI Taxonomy" id="2601678"/>
    <lineage>
        <taxon>Viruses</taxon>
        <taxon>Duplodnaviria</taxon>
        <taxon>Heunggongvirae</taxon>
        <taxon>Uroviricota</taxon>
        <taxon>Caudoviricetes</taxon>
        <taxon>Muldoonvirus</taxon>
        <taxon>Muldoonvirus muldoon</taxon>
    </lineage>
</organism>
<name>A0A5P8PHK6_9CAUD</name>
<evidence type="ECO:0000313" key="1">
    <source>
        <dbReference type="EMBL" id="QFR56171.1"/>
    </source>
</evidence>
<gene>
    <name evidence="1" type="ORF">CPT_Muldoon_220</name>
</gene>